<dbReference type="RefSeq" id="WP_013214317.1">
    <property type="nucleotide sequence ID" value="NC_014313.1"/>
</dbReference>
<keyword evidence="1" id="KW-0812">Transmembrane</keyword>
<accession>D8JQU6</accession>
<keyword evidence="1" id="KW-1133">Transmembrane helix</keyword>
<name>D8JQU6_HYPDA</name>
<evidence type="ECO:0000313" key="3">
    <source>
        <dbReference type="Proteomes" id="UP000002033"/>
    </source>
</evidence>
<dbReference type="HOGENOM" id="CLU_179416_2_0_5"/>
<keyword evidence="1" id="KW-0472">Membrane</keyword>
<evidence type="ECO:0000256" key="1">
    <source>
        <dbReference type="SAM" id="Phobius"/>
    </source>
</evidence>
<dbReference type="STRING" id="582899.Hden_0273"/>
<sequence length="61" mass="6271">MNDLLTGLGVALVLEGLLWAVAPDAARRVVTDIASRGNGPIQAGALVAVAFGVFLVWLVRG</sequence>
<dbReference type="KEGG" id="hdn:Hden_0273"/>
<feature type="transmembrane region" description="Helical" evidence="1">
    <location>
        <begin position="39"/>
        <end position="59"/>
    </location>
</feature>
<reference evidence="3" key="1">
    <citation type="journal article" date="2011" name="J. Bacteriol.">
        <title>Genome sequences of eight morphologically diverse alphaproteobacteria.</title>
        <authorList>
            <consortium name="US DOE Joint Genome Institute"/>
            <person name="Brown P.J."/>
            <person name="Kysela D.T."/>
            <person name="Buechlein A."/>
            <person name="Hemmerich C."/>
            <person name="Brun Y.V."/>
        </authorList>
    </citation>
    <scope>NUCLEOTIDE SEQUENCE [LARGE SCALE GENOMIC DNA]</scope>
    <source>
        <strain evidence="3">ATCC 51888 / DSM 1869 / NCIB 11706 / TK 0415</strain>
    </source>
</reference>
<keyword evidence="3" id="KW-1185">Reference proteome</keyword>
<protein>
    <recommendedName>
        <fullName evidence="4">DUF2065 domain-containing protein</fullName>
    </recommendedName>
</protein>
<proteinExistence type="predicted"/>
<dbReference type="EMBL" id="CP002083">
    <property type="protein sequence ID" value="ADJ22098.1"/>
    <property type="molecule type" value="Genomic_DNA"/>
</dbReference>
<dbReference type="AlphaFoldDB" id="D8JQU6"/>
<organism evidence="2 3">
    <name type="scientific">Hyphomicrobium denitrificans (strain ATCC 51888 / DSM 1869 / NCIMB 11706 / TK 0415)</name>
    <dbReference type="NCBI Taxonomy" id="582899"/>
    <lineage>
        <taxon>Bacteria</taxon>
        <taxon>Pseudomonadati</taxon>
        <taxon>Pseudomonadota</taxon>
        <taxon>Alphaproteobacteria</taxon>
        <taxon>Hyphomicrobiales</taxon>
        <taxon>Hyphomicrobiaceae</taxon>
        <taxon>Hyphomicrobium</taxon>
    </lineage>
</organism>
<evidence type="ECO:0008006" key="4">
    <source>
        <dbReference type="Google" id="ProtNLM"/>
    </source>
</evidence>
<gene>
    <name evidence="2" type="ordered locus">Hden_0273</name>
</gene>
<dbReference type="InterPro" id="IPR019201">
    <property type="entry name" value="DUF2065"/>
</dbReference>
<dbReference type="Pfam" id="PF09838">
    <property type="entry name" value="DUF2065"/>
    <property type="match status" value="1"/>
</dbReference>
<evidence type="ECO:0000313" key="2">
    <source>
        <dbReference type="EMBL" id="ADJ22098.1"/>
    </source>
</evidence>
<dbReference type="Proteomes" id="UP000002033">
    <property type="component" value="Chromosome"/>
</dbReference>